<dbReference type="RefSeq" id="WP_221874788.1">
    <property type="nucleotide sequence ID" value="NZ_JACWFH010000025.1"/>
</dbReference>
<gene>
    <name evidence="1" type="ORF">H0185_17520</name>
</gene>
<accession>A0ABS7K8X0</accession>
<evidence type="ECO:0000313" key="2">
    <source>
        <dbReference type="Proteomes" id="UP000769780"/>
    </source>
</evidence>
<proteinExistence type="predicted"/>
<keyword evidence="2" id="KW-1185">Reference proteome</keyword>
<name>A0ABS7K8X0_9BACI</name>
<organism evidence="1 2">
    <name type="scientific">Mesobacillus maritimus</name>
    <dbReference type="NCBI Taxonomy" id="1643336"/>
    <lineage>
        <taxon>Bacteria</taxon>
        <taxon>Bacillati</taxon>
        <taxon>Bacillota</taxon>
        <taxon>Bacilli</taxon>
        <taxon>Bacillales</taxon>
        <taxon>Bacillaceae</taxon>
        <taxon>Mesobacillus</taxon>
    </lineage>
</organism>
<protein>
    <submittedName>
        <fullName evidence="1">YrzI family small protein</fullName>
    </submittedName>
</protein>
<dbReference type="Pfam" id="PF09501">
    <property type="entry name" value="Bac_small_YrzI"/>
    <property type="match status" value="1"/>
</dbReference>
<evidence type="ECO:0000313" key="1">
    <source>
        <dbReference type="EMBL" id="MBY0098565.1"/>
    </source>
</evidence>
<dbReference type="EMBL" id="JACWFH010000025">
    <property type="protein sequence ID" value="MBY0098565.1"/>
    <property type="molecule type" value="Genomic_DNA"/>
</dbReference>
<dbReference type="InterPro" id="IPR012655">
    <property type="entry name" value="YrzI"/>
</dbReference>
<dbReference type="Proteomes" id="UP000769780">
    <property type="component" value="Unassembled WGS sequence"/>
</dbReference>
<sequence length="46" mass="5572">MTLNLILFTINIKKRELSIEEELHNQMVERHMEEHKARQASILRQV</sequence>
<comment type="caution">
    <text evidence="1">The sequence shown here is derived from an EMBL/GenBank/DDBJ whole genome shotgun (WGS) entry which is preliminary data.</text>
</comment>
<reference evidence="1 2" key="1">
    <citation type="submission" date="2020-07" db="EMBL/GenBank/DDBJ databases">
        <title>Fungal Genomes of the International Space Station.</title>
        <authorList>
            <person name="Seuylemezian A."/>
            <person name="Singh N.K."/>
            <person name="Wood J."/>
            <person name="Venkateswaran K."/>
        </authorList>
    </citation>
    <scope>NUCLEOTIDE SEQUENCE [LARGE SCALE GENOMIC DNA]</scope>
    <source>
        <strain evidence="1 2">PL-B2</strain>
    </source>
</reference>